<dbReference type="GO" id="GO:0008017">
    <property type="term" value="F:microtubule binding"/>
    <property type="evidence" value="ECO:0007669"/>
    <property type="project" value="InterPro"/>
</dbReference>
<reference evidence="5 6" key="1">
    <citation type="submission" date="2024-02" db="EMBL/GenBank/DDBJ databases">
        <title>Chromosome-level genome assembly of the Eurasian Minnow (Phoxinus phoxinus).</title>
        <authorList>
            <person name="Oriowo T.O."/>
            <person name="Martin S."/>
            <person name="Stange M."/>
            <person name="Chrysostomakis Y."/>
            <person name="Brown T."/>
            <person name="Winkler S."/>
            <person name="Kukowka S."/>
            <person name="Myers E.W."/>
            <person name="Bohne A."/>
        </authorList>
    </citation>
    <scope>NUCLEOTIDE SEQUENCE [LARGE SCALE GENOMIC DNA]</scope>
    <source>
        <strain evidence="5">ZFMK-TIS-60720</strain>
        <tissue evidence="5">Whole Organism</tissue>
    </source>
</reference>
<evidence type="ECO:0000259" key="4">
    <source>
        <dbReference type="PROSITE" id="PS50067"/>
    </source>
</evidence>
<dbReference type="GO" id="GO:0048731">
    <property type="term" value="P:system development"/>
    <property type="evidence" value="ECO:0007669"/>
    <property type="project" value="UniProtKB-ARBA"/>
</dbReference>
<dbReference type="PROSITE" id="PS50067">
    <property type="entry name" value="KINESIN_MOTOR_2"/>
    <property type="match status" value="1"/>
</dbReference>
<dbReference type="SUPFAM" id="SSF52540">
    <property type="entry name" value="P-loop containing nucleoside triphosphate hydrolases"/>
    <property type="match status" value="1"/>
</dbReference>
<name>A0AAN9GW71_9TELE</name>
<dbReference type="InterPro" id="IPR027417">
    <property type="entry name" value="P-loop_NTPase"/>
</dbReference>
<dbReference type="AlphaFoldDB" id="A0AAN9GW71"/>
<organism evidence="5 6">
    <name type="scientific">Phoxinus phoxinus</name>
    <name type="common">Eurasian minnow</name>
    <dbReference type="NCBI Taxonomy" id="58324"/>
    <lineage>
        <taxon>Eukaryota</taxon>
        <taxon>Metazoa</taxon>
        <taxon>Chordata</taxon>
        <taxon>Craniata</taxon>
        <taxon>Vertebrata</taxon>
        <taxon>Euteleostomi</taxon>
        <taxon>Actinopterygii</taxon>
        <taxon>Neopterygii</taxon>
        <taxon>Teleostei</taxon>
        <taxon>Ostariophysi</taxon>
        <taxon>Cypriniformes</taxon>
        <taxon>Leuciscidae</taxon>
        <taxon>Phoxininae</taxon>
        <taxon>Phoxinus</taxon>
    </lineage>
</organism>
<proteinExistence type="inferred from homology"/>
<feature type="domain" description="Kinesin motor" evidence="4">
    <location>
        <begin position="1"/>
        <end position="78"/>
    </location>
</feature>
<accession>A0AAN9GW71</accession>
<dbReference type="EMBL" id="JAYKXH010000019">
    <property type="protein sequence ID" value="KAK7134514.1"/>
    <property type="molecule type" value="Genomic_DNA"/>
</dbReference>
<comment type="caution">
    <text evidence="5">The sequence shown here is derived from an EMBL/GenBank/DDBJ whole genome shotgun (WGS) entry which is preliminary data.</text>
</comment>
<dbReference type="Pfam" id="PF00225">
    <property type="entry name" value="Kinesin"/>
    <property type="match status" value="1"/>
</dbReference>
<evidence type="ECO:0000313" key="5">
    <source>
        <dbReference type="EMBL" id="KAK7134514.1"/>
    </source>
</evidence>
<protein>
    <recommendedName>
        <fullName evidence="4">Kinesin motor domain-containing protein</fullName>
    </recommendedName>
</protein>
<evidence type="ECO:0000256" key="1">
    <source>
        <dbReference type="ARBA" id="ARBA00022741"/>
    </source>
</evidence>
<dbReference type="GO" id="GO:0003777">
    <property type="term" value="F:microtubule motor activity"/>
    <property type="evidence" value="ECO:0007669"/>
    <property type="project" value="InterPro"/>
</dbReference>
<comment type="caution">
    <text evidence="3">Lacks conserved residue(s) required for the propagation of feature annotation.</text>
</comment>
<keyword evidence="6" id="KW-1185">Reference proteome</keyword>
<dbReference type="GO" id="GO:0005524">
    <property type="term" value="F:ATP binding"/>
    <property type="evidence" value="ECO:0007669"/>
    <property type="project" value="UniProtKB-KW"/>
</dbReference>
<evidence type="ECO:0000256" key="2">
    <source>
        <dbReference type="ARBA" id="ARBA00022840"/>
    </source>
</evidence>
<dbReference type="Proteomes" id="UP001364617">
    <property type="component" value="Unassembled WGS sequence"/>
</dbReference>
<dbReference type="InterPro" id="IPR001752">
    <property type="entry name" value="Kinesin_motor_dom"/>
</dbReference>
<comment type="similarity">
    <text evidence="3">Belongs to the TRAFAC class myosin-kinesin ATPase superfamily. Kinesin family.</text>
</comment>
<evidence type="ECO:0000256" key="3">
    <source>
        <dbReference type="PROSITE-ProRule" id="PRU00283"/>
    </source>
</evidence>
<dbReference type="InterPro" id="IPR036961">
    <property type="entry name" value="Kinesin_motor_dom_sf"/>
</dbReference>
<keyword evidence="1" id="KW-0547">Nucleotide-binding</keyword>
<evidence type="ECO:0000313" key="6">
    <source>
        <dbReference type="Proteomes" id="UP001364617"/>
    </source>
</evidence>
<keyword evidence="2" id="KW-0067">ATP-binding</keyword>
<dbReference type="Gene3D" id="3.40.850.10">
    <property type="entry name" value="Kinesin motor domain"/>
    <property type="match status" value="1"/>
</dbReference>
<sequence>MSLVQMCIPRAIQQILKSANALREQAWQYTFTASFVEIFNETLQDLLYKGNPDKKPEHEIRKISKNEISYQPDIQSQK</sequence>
<gene>
    <name evidence="5" type="ORF">R3I93_017817</name>
</gene>
<dbReference type="GO" id="GO:0007018">
    <property type="term" value="P:microtubule-based movement"/>
    <property type="evidence" value="ECO:0007669"/>
    <property type="project" value="InterPro"/>
</dbReference>